<evidence type="ECO:0000313" key="2">
    <source>
        <dbReference type="EMBL" id="RLM86368.1"/>
    </source>
</evidence>
<gene>
    <name evidence="2" type="ORF">C2845_PM04G30890</name>
</gene>
<dbReference type="AlphaFoldDB" id="A0A3L6QSB5"/>
<feature type="compositionally biased region" description="Basic residues" evidence="1">
    <location>
        <begin position="153"/>
        <end position="173"/>
    </location>
</feature>
<organism evidence="2 3">
    <name type="scientific">Panicum miliaceum</name>
    <name type="common">Proso millet</name>
    <name type="synonym">Broomcorn millet</name>
    <dbReference type="NCBI Taxonomy" id="4540"/>
    <lineage>
        <taxon>Eukaryota</taxon>
        <taxon>Viridiplantae</taxon>
        <taxon>Streptophyta</taxon>
        <taxon>Embryophyta</taxon>
        <taxon>Tracheophyta</taxon>
        <taxon>Spermatophyta</taxon>
        <taxon>Magnoliopsida</taxon>
        <taxon>Liliopsida</taxon>
        <taxon>Poales</taxon>
        <taxon>Poaceae</taxon>
        <taxon>PACMAD clade</taxon>
        <taxon>Panicoideae</taxon>
        <taxon>Panicodae</taxon>
        <taxon>Paniceae</taxon>
        <taxon>Panicinae</taxon>
        <taxon>Panicum</taxon>
        <taxon>Panicum sect. Panicum</taxon>
    </lineage>
</organism>
<comment type="caution">
    <text evidence="2">The sequence shown here is derived from an EMBL/GenBank/DDBJ whole genome shotgun (WGS) entry which is preliminary data.</text>
</comment>
<evidence type="ECO:0000313" key="3">
    <source>
        <dbReference type="Proteomes" id="UP000275267"/>
    </source>
</evidence>
<dbReference type="Proteomes" id="UP000275267">
    <property type="component" value="Unassembled WGS sequence"/>
</dbReference>
<keyword evidence="3" id="KW-1185">Reference proteome</keyword>
<dbReference type="EMBL" id="PQIB02000011">
    <property type="protein sequence ID" value="RLM86368.1"/>
    <property type="molecule type" value="Genomic_DNA"/>
</dbReference>
<protein>
    <submittedName>
        <fullName evidence="2">Uncharacterized protein</fullName>
    </submittedName>
</protein>
<reference evidence="3" key="1">
    <citation type="journal article" date="2019" name="Nat. Commun.">
        <title>The genome of broomcorn millet.</title>
        <authorList>
            <person name="Zou C."/>
            <person name="Miki D."/>
            <person name="Li D."/>
            <person name="Tang Q."/>
            <person name="Xiao L."/>
            <person name="Rajput S."/>
            <person name="Deng P."/>
            <person name="Jia W."/>
            <person name="Huang R."/>
            <person name="Zhang M."/>
            <person name="Sun Y."/>
            <person name="Hu J."/>
            <person name="Fu X."/>
            <person name="Schnable P.S."/>
            <person name="Li F."/>
            <person name="Zhang H."/>
            <person name="Feng B."/>
            <person name="Zhu X."/>
            <person name="Liu R."/>
            <person name="Schnable J.C."/>
            <person name="Zhu J.-K."/>
            <person name="Zhang H."/>
        </authorList>
    </citation>
    <scope>NUCLEOTIDE SEQUENCE [LARGE SCALE GENOMIC DNA]</scope>
</reference>
<evidence type="ECO:0000256" key="1">
    <source>
        <dbReference type="SAM" id="MobiDB-lite"/>
    </source>
</evidence>
<proteinExistence type="predicted"/>
<feature type="region of interest" description="Disordered" evidence="1">
    <location>
        <begin position="141"/>
        <end position="173"/>
    </location>
</feature>
<sequence>MASRMSVDAEMKALLNGPALPCSKPHQLVPLGDDLVVAIASVAALDASLATAPPFKGVLRGYVLPTAPYRDAALLKAAAESGSYAAAPFVLLNHVVVGAKITLLDEAREQLENIVTGLNALQSKTLGGVRTQMMGAGPHRSAACPCGGEQRAVGRHRGAHQTRGPARGRVHRG</sequence>
<name>A0A3L6QSB5_PANMI</name>
<accession>A0A3L6QSB5</accession>